<feature type="compositionally biased region" description="Low complexity" evidence="1">
    <location>
        <begin position="21"/>
        <end position="30"/>
    </location>
</feature>
<dbReference type="EMBL" id="AP014961">
    <property type="protein sequence ID" value="BAS92853.1"/>
    <property type="molecule type" value="Genomic_DNA"/>
</dbReference>
<dbReference type="PaxDb" id="39947-A0A0P0WJG8"/>
<reference evidence="3" key="1">
    <citation type="journal article" date="2005" name="Nature">
        <title>The map-based sequence of the rice genome.</title>
        <authorList>
            <consortium name="International rice genome sequencing project (IRGSP)"/>
            <person name="Matsumoto T."/>
            <person name="Wu J."/>
            <person name="Kanamori H."/>
            <person name="Katayose Y."/>
            <person name="Fujisawa M."/>
            <person name="Namiki N."/>
            <person name="Mizuno H."/>
            <person name="Yamamoto K."/>
            <person name="Antonio B.A."/>
            <person name="Baba T."/>
            <person name="Sakata K."/>
            <person name="Nagamura Y."/>
            <person name="Aoki H."/>
            <person name="Arikawa K."/>
            <person name="Arita K."/>
            <person name="Bito T."/>
            <person name="Chiden Y."/>
            <person name="Fujitsuka N."/>
            <person name="Fukunaka R."/>
            <person name="Hamada M."/>
            <person name="Harada C."/>
            <person name="Hayashi A."/>
            <person name="Hijishita S."/>
            <person name="Honda M."/>
            <person name="Hosokawa S."/>
            <person name="Ichikawa Y."/>
            <person name="Idonuma A."/>
            <person name="Iijima M."/>
            <person name="Ikeda M."/>
            <person name="Ikeno M."/>
            <person name="Ito K."/>
            <person name="Ito S."/>
            <person name="Ito T."/>
            <person name="Ito Y."/>
            <person name="Ito Y."/>
            <person name="Iwabuchi A."/>
            <person name="Kamiya K."/>
            <person name="Karasawa W."/>
            <person name="Kurita K."/>
            <person name="Katagiri S."/>
            <person name="Kikuta A."/>
            <person name="Kobayashi H."/>
            <person name="Kobayashi N."/>
            <person name="Machita K."/>
            <person name="Maehara T."/>
            <person name="Masukawa M."/>
            <person name="Mizubayashi T."/>
            <person name="Mukai Y."/>
            <person name="Nagasaki H."/>
            <person name="Nagata Y."/>
            <person name="Naito S."/>
            <person name="Nakashima M."/>
            <person name="Nakama Y."/>
            <person name="Nakamichi Y."/>
            <person name="Nakamura M."/>
            <person name="Meguro A."/>
            <person name="Negishi M."/>
            <person name="Ohta I."/>
            <person name="Ohta T."/>
            <person name="Okamoto M."/>
            <person name="Ono N."/>
            <person name="Saji S."/>
            <person name="Sakaguchi M."/>
            <person name="Sakai K."/>
            <person name="Shibata M."/>
            <person name="Shimokawa T."/>
            <person name="Song J."/>
            <person name="Takazaki Y."/>
            <person name="Terasawa K."/>
            <person name="Tsugane M."/>
            <person name="Tsuji K."/>
            <person name="Ueda S."/>
            <person name="Waki K."/>
            <person name="Yamagata H."/>
            <person name="Yamamoto M."/>
            <person name="Yamamoto S."/>
            <person name="Yamane H."/>
            <person name="Yoshiki S."/>
            <person name="Yoshihara R."/>
            <person name="Yukawa K."/>
            <person name="Zhong H."/>
            <person name="Yano M."/>
            <person name="Yuan Q."/>
            <person name="Ouyang S."/>
            <person name="Liu J."/>
            <person name="Jones K.M."/>
            <person name="Gansberger K."/>
            <person name="Moffat K."/>
            <person name="Hill J."/>
            <person name="Bera J."/>
            <person name="Fadrosh D."/>
            <person name="Jin S."/>
            <person name="Johri S."/>
            <person name="Kim M."/>
            <person name="Overton L."/>
            <person name="Reardon M."/>
            <person name="Tsitrin T."/>
            <person name="Vuong H."/>
            <person name="Weaver B."/>
            <person name="Ciecko A."/>
            <person name="Tallon L."/>
            <person name="Jackson J."/>
            <person name="Pai G."/>
            <person name="Aken S.V."/>
            <person name="Utterback T."/>
            <person name="Reidmuller S."/>
            <person name="Feldblyum T."/>
            <person name="Hsiao J."/>
            <person name="Zismann V."/>
            <person name="Iobst S."/>
            <person name="de Vazeille A.R."/>
            <person name="Buell C.R."/>
            <person name="Ying K."/>
            <person name="Li Y."/>
            <person name="Lu T."/>
            <person name="Huang Y."/>
            <person name="Zhao Q."/>
            <person name="Feng Q."/>
            <person name="Zhang L."/>
            <person name="Zhu J."/>
            <person name="Weng Q."/>
            <person name="Mu J."/>
            <person name="Lu Y."/>
            <person name="Fan D."/>
            <person name="Liu Y."/>
            <person name="Guan J."/>
            <person name="Zhang Y."/>
            <person name="Yu S."/>
            <person name="Liu X."/>
            <person name="Zhang Y."/>
            <person name="Hong G."/>
            <person name="Han B."/>
            <person name="Choisne N."/>
            <person name="Demange N."/>
            <person name="Orjeda G."/>
            <person name="Samain S."/>
            <person name="Cattolico L."/>
            <person name="Pelletier E."/>
            <person name="Couloux A."/>
            <person name="Segurens B."/>
            <person name="Wincker P."/>
            <person name="D'Hont A."/>
            <person name="Scarpelli C."/>
            <person name="Weissenbach J."/>
            <person name="Salanoubat M."/>
            <person name="Quetier F."/>
            <person name="Yu Y."/>
            <person name="Kim H.R."/>
            <person name="Rambo T."/>
            <person name="Currie J."/>
            <person name="Collura K."/>
            <person name="Luo M."/>
            <person name="Yang T."/>
            <person name="Ammiraju J.S.S."/>
            <person name="Engler F."/>
            <person name="Soderlund C."/>
            <person name="Wing R.A."/>
            <person name="Palmer L.E."/>
            <person name="de la Bastide M."/>
            <person name="Spiegel L."/>
            <person name="Nascimento L."/>
            <person name="Zutavern T."/>
            <person name="O'Shaughnessy A."/>
            <person name="Dike S."/>
            <person name="Dedhia N."/>
            <person name="Preston R."/>
            <person name="Balija V."/>
            <person name="McCombie W.R."/>
            <person name="Chow T."/>
            <person name="Chen H."/>
            <person name="Chung M."/>
            <person name="Chen C."/>
            <person name="Shaw J."/>
            <person name="Wu H."/>
            <person name="Hsiao K."/>
            <person name="Chao Y."/>
            <person name="Chu M."/>
            <person name="Cheng C."/>
            <person name="Hour A."/>
            <person name="Lee P."/>
            <person name="Lin S."/>
            <person name="Lin Y."/>
            <person name="Liou J."/>
            <person name="Liu S."/>
            <person name="Hsing Y."/>
            <person name="Raghuvanshi S."/>
            <person name="Mohanty A."/>
            <person name="Bharti A.K."/>
            <person name="Gaur A."/>
            <person name="Gupta V."/>
            <person name="Kumar D."/>
            <person name="Ravi V."/>
            <person name="Vij S."/>
            <person name="Kapur A."/>
            <person name="Khurana P."/>
            <person name="Khurana P."/>
            <person name="Khurana J.P."/>
            <person name="Tyagi A.K."/>
            <person name="Gaikwad K."/>
            <person name="Singh A."/>
            <person name="Dalal V."/>
            <person name="Srivastava S."/>
            <person name="Dixit A."/>
            <person name="Pal A.K."/>
            <person name="Ghazi I.A."/>
            <person name="Yadav M."/>
            <person name="Pandit A."/>
            <person name="Bhargava A."/>
            <person name="Sureshbabu K."/>
            <person name="Batra K."/>
            <person name="Sharma T.R."/>
            <person name="Mohapatra T."/>
            <person name="Singh N.K."/>
            <person name="Messing J."/>
            <person name="Nelson A.B."/>
            <person name="Fuks G."/>
            <person name="Kavchok S."/>
            <person name="Keizer G."/>
            <person name="Linton E."/>
            <person name="Llaca V."/>
            <person name="Song R."/>
            <person name="Tanyolac B."/>
            <person name="Young S."/>
            <person name="Ho-Il K."/>
            <person name="Hahn J.H."/>
            <person name="Sangsakoo G."/>
            <person name="Vanavichit A."/>
            <person name="de Mattos Luiz.A.T."/>
            <person name="Zimmer P.D."/>
            <person name="Malone G."/>
            <person name="Dellagostin O."/>
            <person name="de Oliveira A.C."/>
            <person name="Bevan M."/>
            <person name="Bancroft I."/>
            <person name="Minx P."/>
            <person name="Cordum H."/>
            <person name="Wilson R."/>
            <person name="Cheng Z."/>
            <person name="Jin W."/>
            <person name="Jiang J."/>
            <person name="Leong S.A."/>
            <person name="Iwama H."/>
            <person name="Gojobori T."/>
            <person name="Itoh T."/>
            <person name="Niimura Y."/>
            <person name="Fujii Y."/>
            <person name="Habara T."/>
            <person name="Sakai H."/>
            <person name="Sato Y."/>
            <person name="Wilson G."/>
            <person name="Kumar K."/>
            <person name="McCouch S."/>
            <person name="Juretic N."/>
            <person name="Hoen D."/>
            <person name="Wright S."/>
            <person name="Bruskiewich R."/>
            <person name="Bureau T."/>
            <person name="Miyao A."/>
            <person name="Hirochika H."/>
            <person name="Nishikawa T."/>
            <person name="Kadowaki K."/>
            <person name="Sugiura M."/>
            <person name="Burr B."/>
            <person name="Sasaki T."/>
        </authorList>
    </citation>
    <scope>NUCLEOTIDE SEQUENCE [LARGE SCALE GENOMIC DNA]</scope>
    <source>
        <strain evidence="3">cv. Nipponbare</strain>
    </source>
</reference>
<sequence length="128" mass="13158">MRNKPTAGDDLVEAVSSSLPSASGGVFSFSSSGSGGGDSGFFFGGRQRQWKQHRLLPRRWSRRDRSNTAAGGEVEGDTGTADVDTSIVIGSSGSLSGVEGTEPHTSPVLLRVAQSPPPTSPTAAAARQ</sequence>
<dbReference type="Proteomes" id="UP000059680">
    <property type="component" value="Chromosome 5"/>
</dbReference>
<feature type="region of interest" description="Disordered" evidence="1">
    <location>
        <begin position="1"/>
        <end position="30"/>
    </location>
</feature>
<evidence type="ECO:0000313" key="2">
    <source>
        <dbReference type="EMBL" id="BAS92853.1"/>
    </source>
</evidence>
<dbReference type="InParanoid" id="A0A0P0WJG8"/>
<accession>A0A0P0WJG8</accession>
<reference evidence="2 3" key="3">
    <citation type="journal article" date="2013" name="Rice">
        <title>Improvement of the Oryza sativa Nipponbare reference genome using next generation sequence and optical map data.</title>
        <authorList>
            <person name="Kawahara Y."/>
            <person name="de la Bastide M."/>
            <person name="Hamilton J.P."/>
            <person name="Kanamori H."/>
            <person name="McCombie W.R."/>
            <person name="Ouyang S."/>
            <person name="Schwartz D.C."/>
            <person name="Tanaka T."/>
            <person name="Wu J."/>
            <person name="Zhou S."/>
            <person name="Childs K.L."/>
            <person name="Davidson R.M."/>
            <person name="Lin H."/>
            <person name="Quesada-Ocampo L."/>
            <person name="Vaillancourt B."/>
            <person name="Sakai H."/>
            <person name="Lee S.S."/>
            <person name="Kim J."/>
            <person name="Numa H."/>
            <person name="Itoh T."/>
            <person name="Buell C.R."/>
            <person name="Matsumoto T."/>
        </authorList>
    </citation>
    <scope>NUCLEOTIDE SEQUENCE [LARGE SCALE GENOMIC DNA]</scope>
    <source>
        <strain evidence="3">cv. Nipponbare</strain>
    </source>
</reference>
<keyword evidence="3" id="KW-1185">Reference proteome</keyword>
<feature type="compositionally biased region" description="Low complexity" evidence="1">
    <location>
        <begin position="85"/>
        <end position="100"/>
    </location>
</feature>
<proteinExistence type="predicted"/>
<feature type="compositionally biased region" description="Basic residues" evidence="1">
    <location>
        <begin position="51"/>
        <end position="62"/>
    </location>
</feature>
<name>A0A0P0WJG8_ORYSJ</name>
<evidence type="ECO:0000313" key="3">
    <source>
        <dbReference type="Proteomes" id="UP000059680"/>
    </source>
</evidence>
<evidence type="ECO:0000256" key="1">
    <source>
        <dbReference type="SAM" id="MobiDB-lite"/>
    </source>
</evidence>
<protein>
    <submittedName>
        <fullName evidence="2">Os05g0219850 protein</fullName>
    </submittedName>
</protein>
<feature type="region of interest" description="Disordered" evidence="1">
    <location>
        <begin position="51"/>
        <end position="128"/>
    </location>
</feature>
<dbReference type="AlphaFoldDB" id="A0A0P0WJG8"/>
<gene>
    <name evidence="2" type="ordered locus">Os05g0219850</name>
    <name evidence="2" type="ORF">OSNPB_050219850</name>
</gene>
<reference evidence="2 3" key="2">
    <citation type="journal article" date="2013" name="Plant Cell Physiol.">
        <title>Rice Annotation Project Database (RAP-DB): an integrative and interactive database for rice genomics.</title>
        <authorList>
            <person name="Sakai H."/>
            <person name="Lee S.S."/>
            <person name="Tanaka T."/>
            <person name="Numa H."/>
            <person name="Kim J."/>
            <person name="Kawahara Y."/>
            <person name="Wakimoto H."/>
            <person name="Yang C.C."/>
            <person name="Iwamoto M."/>
            <person name="Abe T."/>
            <person name="Yamada Y."/>
            <person name="Muto A."/>
            <person name="Inokuchi H."/>
            <person name="Ikemura T."/>
            <person name="Matsumoto T."/>
            <person name="Sasaki T."/>
            <person name="Itoh T."/>
        </authorList>
    </citation>
    <scope>NUCLEOTIDE SEQUENCE [LARGE SCALE GENOMIC DNA]</scope>
    <source>
        <strain evidence="3">cv. Nipponbare</strain>
    </source>
</reference>
<organism evidence="2 3">
    <name type="scientific">Oryza sativa subsp. japonica</name>
    <name type="common">Rice</name>
    <dbReference type="NCBI Taxonomy" id="39947"/>
    <lineage>
        <taxon>Eukaryota</taxon>
        <taxon>Viridiplantae</taxon>
        <taxon>Streptophyta</taxon>
        <taxon>Embryophyta</taxon>
        <taxon>Tracheophyta</taxon>
        <taxon>Spermatophyta</taxon>
        <taxon>Magnoliopsida</taxon>
        <taxon>Liliopsida</taxon>
        <taxon>Poales</taxon>
        <taxon>Poaceae</taxon>
        <taxon>BOP clade</taxon>
        <taxon>Oryzoideae</taxon>
        <taxon>Oryzeae</taxon>
        <taxon>Oryzinae</taxon>
        <taxon>Oryza</taxon>
        <taxon>Oryza sativa</taxon>
    </lineage>
</organism>